<sequence>MINTDPYITAGKMNPIIAELEPGDCFCTRNPMWLGRAICATERLWAKDNRAKYSHAGVIIGRGGITFEALWTNKRQNLWKAYQGTEIFIARHEDMTLENFWKGWDGIKKYEGNMYAGHRLLLHLIPFISKIGTGGFAVCSEIVGKFWQKSIYPDFYWKGRNPDDISDIMHNYKGWKTLYEDKL</sequence>
<evidence type="ECO:0008006" key="2">
    <source>
        <dbReference type="Google" id="ProtNLM"/>
    </source>
</evidence>
<organism evidence="1">
    <name type="scientific">viral metagenome</name>
    <dbReference type="NCBI Taxonomy" id="1070528"/>
    <lineage>
        <taxon>unclassified sequences</taxon>
        <taxon>metagenomes</taxon>
        <taxon>organismal metagenomes</taxon>
    </lineage>
</organism>
<gene>
    <name evidence="1" type="ORF">MM415B03112_0006</name>
</gene>
<reference evidence="1" key="1">
    <citation type="submission" date="2020-03" db="EMBL/GenBank/DDBJ databases">
        <title>The deep terrestrial virosphere.</title>
        <authorList>
            <person name="Holmfeldt K."/>
            <person name="Nilsson E."/>
            <person name="Simone D."/>
            <person name="Lopez-Fernandez M."/>
            <person name="Wu X."/>
            <person name="de Brujin I."/>
            <person name="Lundin D."/>
            <person name="Andersson A."/>
            <person name="Bertilsson S."/>
            <person name="Dopson M."/>
        </authorList>
    </citation>
    <scope>NUCLEOTIDE SEQUENCE</scope>
    <source>
        <strain evidence="1">MM415B03112</strain>
    </source>
</reference>
<dbReference type="EMBL" id="MT142663">
    <property type="protein sequence ID" value="QJA86849.1"/>
    <property type="molecule type" value="Genomic_DNA"/>
</dbReference>
<dbReference type="SUPFAM" id="SSF54001">
    <property type="entry name" value="Cysteine proteinases"/>
    <property type="match status" value="1"/>
</dbReference>
<dbReference type="InterPro" id="IPR038765">
    <property type="entry name" value="Papain-like_cys_pep_sf"/>
</dbReference>
<protein>
    <recommendedName>
        <fullName evidence="2">Peptidase</fullName>
    </recommendedName>
</protein>
<dbReference type="AlphaFoldDB" id="A0A6M3KXV0"/>
<dbReference type="Gene3D" id="3.90.1720.10">
    <property type="entry name" value="endopeptidase domain like (from Nostoc punctiforme)"/>
    <property type="match status" value="1"/>
</dbReference>
<accession>A0A6M3KXV0</accession>
<proteinExistence type="predicted"/>
<evidence type="ECO:0000313" key="1">
    <source>
        <dbReference type="EMBL" id="QJA86849.1"/>
    </source>
</evidence>
<name>A0A6M3KXV0_9ZZZZ</name>